<dbReference type="EMBL" id="AZFA01000001">
    <property type="protein sequence ID" value="KRL68455.1"/>
    <property type="molecule type" value="Genomic_DNA"/>
</dbReference>
<dbReference type="eggNOG" id="COG2314">
    <property type="taxonomic scope" value="Bacteria"/>
</dbReference>
<comment type="caution">
    <text evidence="8">The sequence shown here is derived from an EMBL/GenBank/DDBJ whole genome shotgun (WGS) entry which is preliminary data.</text>
</comment>
<dbReference type="PATRIC" id="fig|1423815.3.peg.154"/>
<dbReference type="OrthoDB" id="2004788at2"/>
<evidence type="ECO:0000256" key="1">
    <source>
        <dbReference type="ARBA" id="ARBA00004141"/>
    </source>
</evidence>
<accession>A0A0R1SGN0</accession>
<evidence type="ECO:0000256" key="2">
    <source>
        <dbReference type="ARBA" id="ARBA00022692"/>
    </source>
</evidence>
<proteinExistence type="predicted"/>
<keyword evidence="3 6" id="KW-1133">Transmembrane helix</keyword>
<evidence type="ECO:0000256" key="4">
    <source>
        <dbReference type="ARBA" id="ARBA00023136"/>
    </source>
</evidence>
<evidence type="ECO:0000256" key="6">
    <source>
        <dbReference type="SAM" id="Phobius"/>
    </source>
</evidence>
<feature type="domain" description="TM2" evidence="7">
    <location>
        <begin position="26"/>
        <end position="76"/>
    </location>
</feature>
<keyword evidence="2 6" id="KW-0812">Transmembrane</keyword>
<dbReference type="AlphaFoldDB" id="A0A0R1SGN0"/>
<dbReference type="STRING" id="1423815.FC27_GL000153"/>
<evidence type="ECO:0000313" key="8">
    <source>
        <dbReference type="EMBL" id="KRL68455.1"/>
    </source>
</evidence>
<feature type="region of interest" description="Disordered" evidence="5">
    <location>
        <begin position="186"/>
        <end position="211"/>
    </location>
</feature>
<feature type="transmembrane region" description="Helical" evidence="6">
    <location>
        <begin position="61"/>
        <end position="83"/>
    </location>
</feature>
<organism evidence="8 9">
    <name type="scientific">Companilactobacillus versmoldensis DSM 14857 = KCTC 3814</name>
    <dbReference type="NCBI Taxonomy" id="1423815"/>
    <lineage>
        <taxon>Bacteria</taxon>
        <taxon>Bacillati</taxon>
        <taxon>Bacillota</taxon>
        <taxon>Bacilli</taxon>
        <taxon>Lactobacillales</taxon>
        <taxon>Lactobacillaceae</taxon>
        <taxon>Companilactobacillus</taxon>
    </lineage>
</organism>
<dbReference type="Pfam" id="PF05154">
    <property type="entry name" value="TM2"/>
    <property type="match status" value="1"/>
</dbReference>
<name>A0A0R1SGN0_9LACO</name>
<feature type="transmembrane region" description="Helical" evidence="6">
    <location>
        <begin position="31"/>
        <end position="49"/>
    </location>
</feature>
<keyword evidence="4 6" id="KW-0472">Membrane</keyword>
<comment type="subcellular location">
    <subcellularLocation>
        <location evidence="1">Membrane</location>
        <topology evidence="1">Multi-pass membrane protein</topology>
    </subcellularLocation>
</comment>
<dbReference type="RefSeq" id="WP_010623597.1">
    <property type="nucleotide sequence ID" value="NZ_AZFA01000001.1"/>
</dbReference>
<evidence type="ECO:0000256" key="3">
    <source>
        <dbReference type="ARBA" id="ARBA00022989"/>
    </source>
</evidence>
<keyword evidence="9" id="KW-1185">Reference proteome</keyword>
<dbReference type="GO" id="GO:0016020">
    <property type="term" value="C:membrane"/>
    <property type="evidence" value="ECO:0007669"/>
    <property type="project" value="UniProtKB-SubCell"/>
</dbReference>
<sequence>MDQNAYLRNQLTDQELILVNSEIQRNGKNPVIAYLLWFFFGYMGGHRYYMGKIGSAVAMTLIFWIGVWFLGLGAIICGIWELVDVFLIHVWIRDDNAIAENQAINQILMRKQNQAGANPAYNQTQYQPQMAQSQANAQNYQTSDNNDYQANQQNYQANANNDYQANADVQSQTTNQDNVNADYQADTTVQPETSVEADVVTDNEKDGYVNN</sequence>
<protein>
    <recommendedName>
        <fullName evidence="7">TM2 domain-containing protein</fullName>
    </recommendedName>
</protein>
<evidence type="ECO:0000259" key="7">
    <source>
        <dbReference type="Pfam" id="PF05154"/>
    </source>
</evidence>
<feature type="compositionally biased region" description="Basic and acidic residues" evidence="5">
    <location>
        <begin position="202"/>
        <end position="211"/>
    </location>
</feature>
<dbReference type="InterPro" id="IPR007829">
    <property type="entry name" value="TM2"/>
</dbReference>
<gene>
    <name evidence="8" type="ORF">FC27_GL000153</name>
</gene>
<evidence type="ECO:0000256" key="5">
    <source>
        <dbReference type="SAM" id="MobiDB-lite"/>
    </source>
</evidence>
<reference evidence="8 9" key="1">
    <citation type="journal article" date="2015" name="Genome Announc.">
        <title>Expanding the biotechnology potential of lactobacilli through comparative genomics of 213 strains and associated genera.</title>
        <authorList>
            <person name="Sun Z."/>
            <person name="Harris H.M."/>
            <person name="McCann A."/>
            <person name="Guo C."/>
            <person name="Argimon S."/>
            <person name="Zhang W."/>
            <person name="Yang X."/>
            <person name="Jeffery I.B."/>
            <person name="Cooney J.C."/>
            <person name="Kagawa T.F."/>
            <person name="Liu W."/>
            <person name="Song Y."/>
            <person name="Salvetti E."/>
            <person name="Wrobel A."/>
            <person name="Rasinkangas P."/>
            <person name="Parkhill J."/>
            <person name="Rea M.C."/>
            <person name="O'Sullivan O."/>
            <person name="Ritari J."/>
            <person name="Douillard F.P."/>
            <person name="Paul Ross R."/>
            <person name="Yang R."/>
            <person name="Briner A.E."/>
            <person name="Felis G.E."/>
            <person name="de Vos W.M."/>
            <person name="Barrangou R."/>
            <person name="Klaenhammer T.R."/>
            <person name="Caufield P.W."/>
            <person name="Cui Y."/>
            <person name="Zhang H."/>
            <person name="O'Toole P.W."/>
        </authorList>
    </citation>
    <scope>NUCLEOTIDE SEQUENCE [LARGE SCALE GENOMIC DNA]</scope>
    <source>
        <strain evidence="8 9">DSM 14857</strain>
    </source>
</reference>
<dbReference type="Proteomes" id="UP000051647">
    <property type="component" value="Unassembled WGS sequence"/>
</dbReference>
<evidence type="ECO:0000313" key="9">
    <source>
        <dbReference type="Proteomes" id="UP000051647"/>
    </source>
</evidence>